<reference evidence="3 4" key="1">
    <citation type="submission" date="2017-02" db="EMBL/GenBank/DDBJ databases">
        <authorList>
            <person name="Peterson S.W."/>
        </authorList>
    </citation>
    <scope>NUCLEOTIDE SEQUENCE [LARGE SCALE GENOMIC DNA]</scope>
    <source>
        <strain evidence="3 4">ATCC 17233</strain>
    </source>
</reference>
<evidence type="ECO:0000313" key="3">
    <source>
        <dbReference type="EMBL" id="SJZ66758.1"/>
    </source>
</evidence>
<dbReference type="PANTHER" id="PTHR34297:SF2">
    <property type="entry name" value="ASP23_GLS24 FAMILY ENVELOPE STRESS RESPONSE PROTEIN"/>
    <property type="match status" value="1"/>
</dbReference>
<name>A0A1T4MJ29_9FIRM</name>
<proteinExistence type="inferred from homology"/>
<keyword evidence="4" id="KW-1185">Reference proteome</keyword>
<feature type="compositionally biased region" description="Basic and acidic residues" evidence="2">
    <location>
        <begin position="1"/>
        <end position="23"/>
    </location>
</feature>
<dbReference type="Pfam" id="PF03780">
    <property type="entry name" value="Asp23"/>
    <property type="match status" value="1"/>
</dbReference>
<dbReference type="EMBL" id="FUXA01000007">
    <property type="protein sequence ID" value="SJZ66758.1"/>
    <property type="molecule type" value="Genomic_DNA"/>
</dbReference>
<organism evidence="3 4">
    <name type="scientific">Eubacterium ruminantium</name>
    <dbReference type="NCBI Taxonomy" id="42322"/>
    <lineage>
        <taxon>Bacteria</taxon>
        <taxon>Bacillati</taxon>
        <taxon>Bacillota</taxon>
        <taxon>Clostridia</taxon>
        <taxon>Eubacteriales</taxon>
        <taxon>Eubacteriaceae</taxon>
        <taxon>Eubacterium</taxon>
    </lineage>
</organism>
<evidence type="ECO:0000313" key="4">
    <source>
        <dbReference type="Proteomes" id="UP000189857"/>
    </source>
</evidence>
<evidence type="ECO:0000256" key="1">
    <source>
        <dbReference type="ARBA" id="ARBA00005721"/>
    </source>
</evidence>
<dbReference type="OrthoDB" id="9793465at2"/>
<accession>A0A1T4MJ29</accession>
<gene>
    <name evidence="3" type="ORF">SAMN02745110_01240</name>
</gene>
<dbReference type="AlphaFoldDB" id="A0A1T4MJ29"/>
<comment type="similarity">
    <text evidence="1">Belongs to the asp23 family.</text>
</comment>
<evidence type="ECO:0000256" key="2">
    <source>
        <dbReference type="SAM" id="MobiDB-lite"/>
    </source>
</evidence>
<dbReference type="RefSeq" id="WP_078787086.1">
    <property type="nucleotide sequence ID" value="NZ_CAJOJK010000046.1"/>
</dbReference>
<sequence>MSENKKKSNDVSVKKSVSDDSVKINDGSGDNGGFIQIADDVVSSIAGLAIMEVEGVARLTGNITKDLITKLGKKNLAKGIRIDFGENGLTIDTSIEVKFGYNIVDVCKDVQEKVKTNISSMTGLSVKKVNVRVSSVDIDEKEK</sequence>
<dbReference type="InterPro" id="IPR005531">
    <property type="entry name" value="Asp23"/>
</dbReference>
<protein>
    <submittedName>
        <fullName evidence="3">Uncharacterized conserved protein YloU, alkaline shock protein (Asp23) family</fullName>
    </submittedName>
</protein>
<dbReference type="PANTHER" id="PTHR34297">
    <property type="entry name" value="HYPOTHETICAL CYTOSOLIC PROTEIN-RELATED"/>
    <property type="match status" value="1"/>
</dbReference>
<feature type="region of interest" description="Disordered" evidence="2">
    <location>
        <begin position="1"/>
        <end position="24"/>
    </location>
</feature>
<dbReference type="Proteomes" id="UP000189857">
    <property type="component" value="Unassembled WGS sequence"/>
</dbReference>